<organism evidence="3 4">
    <name type="scientific">Nocardiopsis codii</name>
    <dbReference type="NCBI Taxonomy" id="3065942"/>
    <lineage>
        <taxon>Bacteria</taxon>
        <taxon>Bacillati</taxon>
        <taxon>Actinomycetota</taxon>
        <taxon>Actinomycetes</taxon>
        <taxon>Streptosporangiales</taxon>
        <taxon>Nocardiopsidaceae</taxon>
        <taxon>Nocardiopsis</taxon>
    </lineage>
</organism>
<dbReference type="PRINTS" id="PR00040">
    <property type="entry name" value="HTHMERR"/>
</dbReference>
<gene>
    <name evidence="3" type="ORF">Q8791_17570</name>
</gene>
<dbReference type="InterPro" id="IPR047057">
    <property type="entry name" value="MerR_fam"/>
</dbReference>
<dbReference type="SMART" id="SM00422">
    <property type="entry name" value="HTH_MERR"/>
    <property type="match status" value="1"/>
</dbReference>
<keyword evidence="4" id="KW-1185">Reference proteome</keyword>
<protein>
    <submittedName>
        <fullName evidence="3">MerR family transcriptional regulator</fullName>
    </submittedName>
</protein>
<dbReference type="InterPro" id="IPR000551">
    <property type="entry name" value="MerR-type_HTH_dom"/>
</dbReference>
<proteinExistence type="predicted"/>
<reference evidence="3 4" key="1">
    <citation type="submission" date="2023-08" db="EMBL/GenBank/DDBJ databases">
        <authorList>
            <person name="Girao M."/>
            <person name="Carvalho M.F."/>
        </authorList>
    </citation>
    <scope>NUCLEOTIDE SEQUENCE [LARGE SCALE GENOMIC DNA]</scope>
    <source>
        <strain evidence="3 4">CT-R113</strain>
    </source>
</reference>
<keyword evidence="1" id="KW-0238">DNA-binding</keyword>
<dbReference type="EMBL" id="JAUZMY010000017">
    <property type="protein sequence ID" value="MEE2039027.1"/>
    <property type="molecule type" value="Genomic_DNA"/>
</dbReference>
<feature type="domain" description="HTH merR-type" evidence="2">
    <location>
        <begin position="1"/>
        <end position="70"/>
    </location>
</feature>
<accession>A0ABU7KBT1</accession>
<dbReference type="PROSITE" id="PS50937">
    <property type="entry name" value="HTH_MERR_2"/>
    <property type="match status" value="1"/>
</dbReference>
<dbReference type="RefSeq" id="WP_330092807.1">
    <property type="nucleotide sequence ID" value="NZ_JAUZMY010000017.1"/>
</dbReference>
<dbReference type="PANTHER" id="PTHR30204">
    <property type="entry name" value="REDOX-CYCLING DRUG-SENSING TRANSCRIPTIONAL ACTIVATOR SOXR"/>
    <property type="match status" value="1"/>
</dbReference>
<comment type="caution">
    <text evidence="3">The sequence shown here is derived from an EMBL/GenBank/DDBJ whole genome shotgun (WGS) entry which is preliminary data.</text>
</comment>
<dbReference type="PANTHER" id="PTHR30204:SF98">
    <property type="entry name" value="HTH-TYPE TRANSCRIPTIONAL REGULATOR ADHR"/>
    <property type="match status" value="1"/>
</dbReference>
<dbReference type="InterPro" id="IPR009061">
    <property type="entry name" value="DNA-bd_dom_put_sf"/>
</dbReference>
<evidence type="ECO:0000313" key="4">
    <source>
        <dbReference type="Proteomes" id="UP001356095"/>
    </source>
</evidence>
<dbReference type="Gene3D" id="1.10.1660.10">
    <property type="match status" value="1"/>
</dbReference>
<evidence type="ECO:0000313" key="3">
    <source>
        <dbReference type="EMBL" id="MEE2039027.1"/>
    </source>
</evidence>
<evidence type="ECO:0000256" key="1">
    <source>
        <dbReference type="ARBA" id="ARBA00023125"/>
    </source>
</evidence>
<dbReference type="Pfam" id="PF13411">
    <property type="entry name" value="MerR_1"/>
    <property type="match status" value="1"/>
</dbReference>
<evidence type="ECO:0000259" key="2">
    <source>
        <dbReference type="PROSITE" id="PS50937"/>
    </source>
</evidence>
<dbReference type="Proteomes" id="UP001356095">
    <property type="component" value="Unassembled WGS sequence"/>
</dbReference>
<dbReference type="SUPFAM" id="SSF46955">
    <property type="entry name" value="Putative DNA-binding domain"/>
    <property type="match status" value="1"/>
</dbReference>
<dbReference type="CDD" id="cd04780">
    <property type="entry name" value="HTH_MerR-like_sg5"/>
    <property type="match status" value="1"/>
</dbReference>
<name>A0ABU7KBT1_9ACTN</name>
<sequence>MRIGELSERSGTPVPTIKYYLREGLLPRGERTGPNQAHYGDEHLHRLRLVRALTDVGGLPIATTREILARVDSPEPPITHELLGHAMHVLPPATKGGSTADAEDHERVRALSERRGWQIHPEGRPSADLAEVIATYRRAGHLLDDDALDGYAATMEQAARVDLDVIGRVTGTDEILESAVVYTVLGDTLMAVLRRLAQANESARRSGAAPQDG</sequence>